<dbReference type="InterPro" id="IPR045341">
    <property type="entry name" value="DUF6532"/>
</dbReference>
<organism evidence="2 3">
    <name type="scientific">Jimgerdemannia flammicorona</name>
    <dbReference type="NCBI Taxonomy" id="994334"/>
    <lineage>
        <taxon>Eukaryota</taxon>
        <taxon>Fungi</taxon>
        <taxon>Fungi incertae sedis</taxon>
        <taxon>Mucoromycota</taxon>
        <taxon>Mucoromycotina</taxon>
        <taxon>Endogonomycetes</taxon>
        <taxon>Endogonales</taxon>
        <taxon>Endogonaceae</taxon>
        <taxon>Jimgerdemannia</taxon>
    </lineage>
</organism>
<reference evidence="2 3" key="1">
    <citation type="journal article" date="2018" name="New Phytol.">
        <title>Phylogenomics of Endogonaceae and evolution of mycorrhizas within Mucoromycota.</title>
        <authorList>
            <person name="Chang Y."/>
            <person name="Desiro A."/>
            <person name="Na H."/>
            <person name="Sandor L."/>
            <person name="Lipzen A."/>
            <person name="Clum A."/>
            <person name="Barry K."/>
            <person name="Grigoriev I.V."/>
            <person name="Martin F.M."/>
            <person name="Stajich J.E."/>
            <person name="Smith M.E."/>
            <person name="Bonito G."/>
            <person name="Spatafora J.W."/>
        </authorList>
    </citation>
    <scope>NUCLEOTIDE SEQUENCE [LARGE SCALE GENOMIC DNA]</scope>
    <source>
        <strain evidence="2 3">AD002</strain>
    </source>
</reference>
<accession>A0A433QWF8</accession>
<protein>
    <recommendedName>
        <fullName evidence="1">DUF6532 domain-containing protein</fullName>
    </recommendedName>
</protein>
<sequence>MAKAIVRKTTTSAASCRIKNEPEYEGVKQTRYVELKIEDESKNLKDIEVDPENKDEDATRQTGSQLKVRELRQKYGISEASWNRIKTALVSHLLLVDLFPSLTGFPGGDFVSNVLKRLALNTIDKNGEIYGAVKHQIVLCRSRIREMFRVRFDDIFRDVEIPTKFALGNINEERRKSVQHLVYKNKFLYTRDPTTGYLEKPFASIYIKRSLYHLVLKRNPRFANVIGPDRHITLNTLAGVCTFLECIMTKQPAFREKTHKSMYTKWVRMVEETKSHIDLLAIEREAGKIGNIEEGDVVVIPDVPLILVDSD</sequence>
<evidence type="ECO:0000313" key="3">
    <source>
        <dbReference type="Proteomes" id="UP000274822"/>
    </source>
</evidence>
<comment type="caution">
    <text evidence="2">The sequence shown here is derived from an EMBL/GenBank/DDBJ whole genome shotgun (WGS) entry which is preliminary data.</text>
</comment>
<evidence type="ECO:0000259" key="1">
    <source>
        <dbReference type="Pfam" id="PF20149"/>
    </source>
</evidence>
<feature type="domain" description="DUF6532" evidence="1">
    <location>
        <begin position="92"/>
        <end position="264"/>
    </location>
</feature>
<dbReference type="AlphaFoldDB" id="A0A433QWF8"/>
<dbReference type="EMBL" id="RBNJ01000731">
    <property type="protein sequence ID" value="RUS34088.1"/>
    <property type="molecule type" value="Genomic_DNA"/>
</dbReference>
<gene>
    <name evidence="2" type="ORF">BC938DRAFT_482417</name>
</gene>
<dbReference type="Pfam" id="PF20149">
    <property type="entry name" value="DUF6532"/>
    <property type="match status" value="1"/>
</dbReference>
<dbReference type="Proteomes" id="UP000274822">
    <property type="component" value="Unassembled WGS sequence"/>
</dbReference>
<keyword evidence="3" id="KW-1185">Reference proteome</keyword>
<evidence type="ECO:0000313" key="2">
    <source>
        <dbReference type="EMBL" id="RUS34088.1"/>
    </source>
</evidence>
<proteinExistence type="predicted"/>
<name>A0A433QWF8_9FUNG</name>